<sequence>MSGNEGTAAVQDIQDLEITRLEAWLADNIPGFVGPLTYTKFAIGQSNPTYRIAARSGCYVLRRKPFGKLLPSAHAIEREYTLLAALHPTGYPVAKPFALCEDESVVGSVFYVMEMVDGATFWDGALPGCDIEQRTAIYFEIVDRLAELHDIDYERSGLAGFGKAGNYLERQVQLWTRQYRLSQTEDLPDVEKLIDWLPRTMPRQQRTTIVHGDYRIDNLMFSHDGRRIEAVLDWELSTIGDPLADLSYFLINWVTPVDGHAGLAGISGPGTGIPTLEQMVARYGQMVGAQRDMADLNWYFAFCRFRQLGITQGIRRRFLDGNASGATADVTGSRVPLIAESAWAFAQKTVVQS</sequence>
<accession>A0A7W9EPC3</accession>
<comment type="caution">
    <text evidence="2">The sequence shown here is derived from an EMBL/GenBank/DDBJ whole genome shotgun (WGS) entry which is preliminary data.</text>
</comment>
<dbReference type="InterPro" id="IPR041726">
    <property type="entry name" value="ACAD10_11_N"/>
</dbReference>
<dbReference type="RefSeq" id="WP_184095170.1">
    <property type="nucleotide sequence ID" value="NZ_JACIJH010000001.1"/>
</dbReference>
<dbReference type="Gene3D" id="3.30.200.20">
    <property type="entry name" value="Phosphorylase Kinase, domain 1"/>
    <property type="match status" value="1"/>
</dbReference>
<evidence type="ECO:0000259" key="1">
    <source>
        <dbReference type="Pfam" id="PF01636"/>
    </source>
</evidence>
<evidence type="ECO:0000313" key="2">
    <source>
        <dbReference type="EMBL" id="MBB5705299.1"/>
    </source>
</evidence>
<dbReference type="Proteomes" id="UP000537161">
    <property type="component" value="Unassembled WGS sequence"/>
</dbReference>
<dbReference type="GO" id="GO:0016301">
    <property type="term" value="F:kinase activity"/>
    <property type="evidence" value="ECO:0007669"/>
    <property type="project" value="UniProtKB-KW"/>
</dbReference>
<dbReference type="CDD" id="cd05154">
    <property type="entry name" value="ACAD10_11_N-like"/>
    <property type="match status" value="1"/>
</dbReference>
<dbReference type="PANTHER" id="PTHR47829">
    <property type="entry name" value="HYDROLASE, PUTATIVE (AFU_ORTHOLOGUE AFUA_1G12880)-RELATED"/>
    <property type="match status" value="1"/>
</dbReference>
<dbReference type="PANTHER" id="PTHR47829:SF1">
    <property type="entry name" value="HAD FAMILY PHOSPHATASE"/>
    <property type="match status" value="1"/>
</dbReference>
<feature type="domain" description="Aminoglycoside phosphotransferase" evidence="1">
    <location>
        <begin position="38"/>
        <end position="270"/>
    </location>
</feature>
<name>A0A7W9EPC3_9SPHN</name>
<keyword evidence="2" id="KW-0418">Kinase</keyword>
<dbReference type="SUPFAM" id="SSF56112">
    <property type="entry name" value="Protein kinase-like (PK-like)"/>
    <property type="match status" value="1"/>
</dbReference>
<keyword evidence="3" id="KW-1185">Reference proteome</keyword>
<dbReference type="AlphaFoldDB" id="A0A7W9EPC3"/>
<dbReference type="InterPro" id="IPR052898">
    <property type="entry name" value="ACAD10-like"/>
</dbReference>
<evidence type="ECO:0000313" key="3">
    <source>
        <dbReference type="Proteomes" id="UP000537161"/>
    </source>
</evidence>
<gene>
    <name evidence="2" type="ORF">FHR21_000624</name>
</gene>
<dbReference type="InterPro" id="IPR002575">
    <property type="entry name" value="Aminoglycoside_PTrfase"/>
</dbReference>
<dbReference type="InterPro" id="IPR011009">
    <property type="entry name" value="Kinase-like_dom_sf"/>
</dbReference>
<keyword evidence="2" id="KW-0808">Transferase</keyword>
<proteinExistence type="predicted"/>
<organism evidence="2 3">
    <name type="scientific">Sphingopyxis panaciterrulae</name>
    <dbReference type="NCBI Taxonomy" id="462372"/>
    <lineage>
        <taxon>Bacteria</taxon>
        <taxon>Pseudomonadati</taxon>
        <taxon>Pseudomonadota</taxon>
        <taxon>Alphaproteobacteria</taxon>
        <taxon>Sphingomonadales</taxon>
        <taxon>Sphingomonadaceae</taxon>
        <taxon>Sphingopyxis</taxon>
    </lineage>
</organism>
<reference evidence="2 3" key="1">
    <citation type="submission" date="2020-08" db="EMBL/GenBank/DDBJ databases">
        <title>Genomic Encyclopedia of Type Strains, Phase IV (KMG-IV): sequencing the most valuable type-strain genomes for metagenomic binning, comparative biology and taxonomic classification.</title>
        <authorList>
            <person name="Goeker M."/>
        </authorList>
    </citation>
    <scope>NUCLEOTIDE SEQUENCE [LARGE SCALE GENOMIC DNA]</scope>
    <source>
        <strain evidence="2 3">DSM 27163</strain>
    </source>
</reference>
<dbReference type="Gene3D" id="3.90.1200.10">
    <property type="match status" value="1"/>
</dbReference>
<protein>
    <submittedName>
        <fullName evidence="2">Aminoglycoside phosphotransferase (APT) family kinase protein</fullName>
    </submittedName>
</protein>
<dbReference type="EMBL" id="JACIJH010000001">
    <property type="protein sequence ID" value="MBB5705299.1"/>
    <property type="molecule type" value="Genomic_DNA"/>
</dbReference>
<dbReference type="Pfam" id="PF01636">
    <property type="entry name" value="APH"/>
    <property type="match status" value="1"/>
</dbReference>